<proteinExistence type="predicted"/>
<keyword evidence="3" id="KW-1185">Reference proteome</keyword>
<organism evidence="2 3">
    <name type="scientific">Jiangella alkaliphila</name>
    <dbReference type="NCBI Taxonomy" id="419479"/>
    <lineage>
        <taxon>Bacteria</taxon>
        <taxon>Bacillati</taxon>
        <taxon>Actinomycetota</taxon>
        <taxon>Actinomycetes</taxon>
        <taxon>Jiangellales</taxon>
        <taxon>Jiangellaceae</taxon>
        <taxon>Jiangella</taxon>
    </lineage>
</organism>
<evidence type="ECO:0000313" key="2">
    <source>
        <dbReference type="EMBL" id="SDU48213.1"/>
    </source>
</evidence>
<dbReference type="EMBL" id="LT629791">
    <property type="protein sequence ID" value="SDU48213.1"/>
    <property type="molecule type" value="Genomic_DNA"/>
</dbReference>
<gene>
    <name evidence="2" type="ORF">SAMN04488563_2057</name>
</gene>
<evidence type="ECO:0000256" key="1">
    <source>
        <dbReference type="SAM" id="MobiDB-lite"/>
    </source>
</evidence>
<dbReference type="STRING" id="419479.SAMN04488563_2057"/>
<feature type="compositionally biased region" description="Basic and acidic residues" evidence="1">
    <location>
        <begin position="278"/>
        <end position="288"/>
    </location>
</feature>
<feature type="region of interest" description="Disordered" evidence="1">
    <location>
        <begin position="275"/>
        <end position="298"/>
    </location>
</feature>
<name>A0A1H2IVP5_9ACTN</name>
<evidence type="ECO:0000313" key="3">
    <source>
        <dbReference type="Proteomes" id="UP000182977"/>
    </source>
</evidence>
<accession>A0A1H2IVP5</accession>
<dbReference type="OrthoDB" id="9182727at2"/>
<reference evidence="3" key="1">
    <citation type="submission" date="2016-10" db="EMBL/GenBank/DDBJ databases">
        <authorList>
            <person name="Varghese N."/>
            <person name="Submissions S."/>
        </authorList>
    </citation>
    <scope>NUCLEOTIDE SEQUENCE [LARGE SCALE GENOMIC DNA]</scope>
    <source>
        <strain evidence="3">DSM 45079</strain>
    </source>
</reference>
<sequence>MSGTEPEPAAEALDRLQAVLDRTVPIAPLDELRRSLDRRPAPQAVLGQIAFGFDSSVFMRLAVHRRSADILDYLPRHEAPLIIPGQAIQEFWNNHFKVIDTVATSLKKRFEQLAQDVHKLDPEFGDFEAQMQSLLDRFQESYGHVYDENTLKNVGGMLTILQERATCPFAPRVRFSKLVAIRHTTKTPPGFKDPGDGDFFIWVDFLFGLLVSVLEGEKTFRSIVLLTNDQKPDWSTGGVPHPVLSAEVGALFGVPFDVWDLERFATEVVRALETPSDDAARDVEEQRIDASPPAAEPG</sequence>
<dbReference type="RefSeq" id="WP_152691154.1">
    <property type="nucleotide sequence ID" value="NZ_LBMC01000101.1"/>
</dbReference>
<dbReference type="Proteomes" id="UP000182977">
    <property type="component" value="Chromosome I"/>
</dbReference>
<dbReference type="AlphaFoldDB" id="A0A1H2IVP5"/>
<protein>
    <submittedName>
        <fullName evidence="2">Uncharacterized protein</fullName>
    </submittedName>
</protein>